<protein>
    <submittedName>
        <fullName evidence="2">Uncharacterized protein</fullName>
    </submittedName>
</protein>
<feature type="region of interest" description="Disordered" evidence="1">
    <location>
        <begin position="1"/>
        <end position="52"/>
    </location>
</feature>
<feature type="region of interest" description="Disordered" evidence="1">
    <location>
        <begin position="187"/>
        <end position="258"/>
    </location>
</feature>
<accession>A0AAD5RTT2</accession>
<keyword evidence="3" id="KW-1185">Reference proteome</keyword>
<evidence type="ECO:0000256" key="1">
    <source>
        <dbReference type="SAM" id="MobiDB-lite"/>
    </source>
</evidence>
<feature type="compositionally biased region" description="Polar residues" evidence="1">
    <location>
        <begin position="31"/>
        <end position="52"/>
    </location>
</feature>
<feature type="compositionally biased region" description="Basic residues" evidence="1">
    <location>
        <begin position="1"/>
        <end position="16"/>
    </location>
</feature>
<feature type="compositionally biased region" description="Basic and acidic residues" evidence="1">
    <location>
        <begin position="242"/>
        <end position="258"/>
    </location>
</feature>
<feature type="compositionally biased region" description="Basic and acidic residues" evidence="1">
    <location>
        <begin position="403"/>
        <end position="412"/>
    </location>
</feature>
<reference evidence="2" key="1">
    <citation type="submission" date="2022-07" db="EMBL/GenBank/DDBJ databases">
        <title>Draft genome sequence of Zalerion maritima ATCC 34329, a (micro)plastics degrading marine fungus.</title>
        <authorList>
            <person name="Paco A."/>
            <person name="Goncalves M.F.M."/>
            <person name="Rocha-Santos T.A.P."/>
            <person name="Alves A."/>
        </authorList>
    </citation>
    <scope>NUCLEOTIDE SEQUENCE</scope>
    <source>
        <strain evidence="2">ATCC 34329</strain>
    </source>
</reference>
<feature type="region of interest" description="Disordered" evidence="1">
    <location>
        <begin position="390"/>
        <end position="412"/>
    </location>
</feature>
<dbReference type="EMBL" id="JAKWBI020000085">
    <property type="protein sequence ID" value="KAJ2903298.1"/>
    <property type="molecule type" value="Genomic_DNA"/>
</dbReference>
<evidence type="ECO:0000313" key="3">
    <source>
        <dbReference type="Proteomes" id="UP001201980"/>
    </source>
</evidence>
<proteinExistence type="predicted"/>
<sequence length="412" mass="45248">MSSGSHHNKKKYRRRSERTPVTRVPPPKTVNATNSQPYSSAPLPSSYQEQAATSYQHQPAAVCPSAVQSNVEFTNPTPYPYPTGNFSTSQFSSPAPNIVNAAPSQPCFDAFGNEADPTLPLGYIAEPAFNPFPPGGTTGTTTTPSCLLDSANATFYSPLGGTSGQGASYDYGEQMLWSPSTTRLSQPIAPYSLAPPIPTLEEPPRGGRGHVSSSSCLPRGTSLGPSSRRERNQPPPQLLGNDPKKQKQGEGGEKEERERLACPYYLKNPGGAKGACTNEGFRNWYRLKEHFQRRHLDDMRERWTDIKDLGNTTKGFTAKEKWFAAWRILFPGVEPPRDHTRGEMVDREQYGQNVAFLFNSRISPYLYTASGSTHGMIPVEVAKDISQQALRESMRDAPSGYEPHSDAITRSS</sequence>
<comment type="caution">
    <text evidence="2">The sequence shown here is derived from an EMBL/GenBank/DDBJ whole genome shotgun (WGS) entry which is preliminary data.</text>
</comment>
<name>A0AAD5RTT2_9PEZI</name>
<dbReference type="Proteomes" id="UP001201980">
    <property type="component" value="Unassembled WGS sequence"/>
</dbReference>
<organism evidence="2 3">
    <name type="scientific">Zalerion maritima</name>
    <dbReference type="NCBI Taxonomy" id="339359"/>
    <lineage>
        <taxon>Eukaryota</taxon>
        <taxon>Fungi</taxon>
        <taxon>Dikarya</taxon>
        <taxon>Ascomycota</taxon>
        <taxon>Pezizomycotina</taxon>
        <taxon>Sordariomycetes</taxon>
        <taxon>Lulworthiomycetidae</taxon>
        <taxon>Lulworthiales</taxon>
        <taxon>Lulworthiaceae</taxon>
        <taxon>Zalerion</taxon>
    </lineage>
</organism>
<dbReference type="AlphaFoldDB" id="A0AAD5RTT2"/>
<gene>
    <name evidence="2" type="ORF">MKZ38_010115</name>
</gene>
<evidence type="ECO:0000313" key="2">
    <source>
        <dbReference type="EMBL" id="KAJ2903298.1"/>
    </source>
</evidence>